<proteinExistence type="predicted"/>
<evidence type="ECO:0000313" key="2">
    <source>
        <dbReference type="EMBL" id="MED6225531.1"/>
    </source>
</evidence>
<dbReference type="Pfam" id="PF20167">
    <property type="entry name" value="Transposase_32"/>
    <property type="match status" value="1"/>
</dbReference>
<feature type="domain" description="Putative plant transposon protein" evidence="1">
    <location>
        <begin position="1"/>
        <end position="160"/>
    </location>
</feature>
<gene>
    <name evidence="2" type="ORF">PIB30_094543</name>
</gene>
<dbReference type="EMBL" id="JASCZI010273957">
    <property type="protein sequence ID" value="MED6225531.1"/>
    <property type="molecule type" value="Genomic_DNA"/>
</dbReference>
<dbReference type="Proteomes" id="UP001341840">
    <property type="component" value="Unassembled WGS sequence"/>
</dbReference>
<dbReference type="InterPro" id="IPR046796">
    <property type="entry name" value="Transposase_32_dom"/>
</dbReference>
<keyword evidence="3" id="KW-1185">Reference proteome</keyword>
<sequence>MVREFYANAWEPEKEKRKPFTYKTIVRGKEISFAPQDIKRVLRLRKDPLPNAASYEERVANKDYRLDHVQEDLCIEGGEWVRHKDGRPHYLRRADLEPMTKGWYDFKELYSSTPSSSEKNINVEEIIAKQFYKFIYKMDLASSLPFPSIIAALCVDAKVPTIKNNNLIPQEPAIVGAAMLRTRERRARQARQEAPLHNNHHKCIHNHKFTNNKRSLQASTLTLTPPCHRFIGGLTNNKRKVGRVLKPSTQGWIAWMTS</sequence>
<name>A0ABU6ZU94_9FABA</name>
<protein>
    <recommendedName>
        <fullName evidence="1">Putative plant transposon protein domain-containing protein</fullName>
    </recommendedName>
</protein>
<comment type="caution">
    <text evidence="2">The sequence shown here is derived from an EMBL/GenBank/DDBJ whole genome shotgun (WGS) entry which is preliminary data.</text>
</comment>
<reference evidence="2 3" key="1">
    <citation type="journal article" date="2023" name="Plants (Basel)">
        <title>Bridging the Gap: Combining Genomics and Transcriptomics Approaches to Understand Stylosanthes scabra, an Orphan Legume from the Brazilian Caatinga.</title>
        <authorList>
            <person name="Ferreira-Neto J.R.C."/>
            <person name="da Silva M.D."/>
            <person name="Binneck E."/>
            <person name="de Melo N.F."/>
            <person name="da Silva R.H."/>
            <person name="de Melo A.L.T.M."/>
            <person name="Pandolfi V."/>
            <person name="Bustamante F.O."/>
            <person name="Brasileiro-Vidal A.C."/>
            <person name="Benko-Iseppon A.M."/>
        </authorList>
    </citation>
    <scope>NUCLEOTIDE SEQUENCE [LARGE SCALE GENOMIC DNA]</scope>
    <source>
        <tissue evidence="2">Leaves</tissue>
    </source>
</reference>
<accession>A0ABU6ZU94</accession>
<organism evidence="2 3">
    <name type="scientific">Stylosanthes scabra</name>
    <dbReference type="NCBI Taxonomy" id="79078"/>
    <lineage>
        <taxon>Eukaryota</taxon>
        <taxon>Viridiplantae</taxon>
        <taxon>Streptophyta</taxon>
        <taxon>Embryophyta</taxon>
        <taxon>Tracheophyta</taxon>
        <taxon>Spermatophyta</taxon>
        <taxon>Magnoliopsida</taxon>
        <taxon>eudicotyledons</taxon>
        <taxon>Gunneridae</taxon>
        <taxon>Pentapetalae</taxon>
        <taxon>rosids</taxon>
        <taxon>fabids</taxon>
        <taxon>Fabales</taxon>
        <taxon>Fabaceae</taxon>
        <taxon>Papilionoideae</taxon>
        <taxon>50 kb inversion clade</taxon>
        <taxon>dalbergioids sensu lato</taxon>
        <taxon>Dalbergieae</taxon>
        <taxon>Pterocarpus clade</taxon>
        <taxon>Stylosanthes</taxon>
    </lineage>
</organism>
<evidence type="ECO:0000313" key="3">
    <source>
        <dbReference type="Proteomes" id="UP001341840"/>
    </source>
</evidence>
<evidence type="ECO:0000259" key="1">
    <source>
        <dbReference type="Pfam" id="PF20167"/>
    </source>
</evidence>